<organism evidence="2 3">
    <name type="scientific">Pleurodeles waltl</name>
    <name type="common">Iberian ribbed newt</name>
    <dbReference type="NCBI Taxonomy" id="8319"/>
    <lineage>
        <taxon>Eukaryota</taxon>
        <taxon>Metazoa</taxon>
        <taxon>Chordata</taxon>
        <taxon>Craniata</taxon>
        <taxon>Vertebrata</taxon>
        <taxon>Euteleostomi</taxon>
        <taxon>Amphibia</taxon>
        <taxon>Batrachia</taxon>
        <taxon>Caudata</taxon>
        <taxon>Salamandroidea</taxon>
        <taxon>Salamandridae</taxon>
        <taxon>Pleurodelinae</taxon>
        <taxon>Pleurodeles</taxon>
    </lineage>
</organism>
<reference evidence="2" key="1">
    <citation type="journal article" date="2022" name="bioRxiv">
        <title>Sequencing and chromosome-scale assembly of the giantPleurodeles waltlgenome.</title>
        <authorList>
            <person name="Brown T."/>
            <person name="Elewa A."/>
            <person name="Iarovenko S."/>
            <person name="Subramanian E."/>
            <person name="Araus A.J."/>
            <person name="Petzold A."/>
            <person name="Susuki M."/>
            <person name="Suzuki K.-i.T."/>
            <person name="Hayashi T."/>
            <person name="Toyoda A."/>
            <person name="Oliveira C."/>
            <person name="Osipova E."/>
            <person name="Leigh N.D."/>
            <person name="Simon A."/>
            <person name="Yun M.H."/>
        </authorList>
    </citation>
    <scope>NUCLEOTIDE SEQUENCE</scope>
    <source>
        <strain evidence="2">20211129_DDA</strain>
        <tissue evidence="2">Liver</tissue>
    </source>
</reference>
<keyword evidence="3" id="KW-1185">Reference proteome</keyword>
<feature type="region of interest" description="Disordered" evidence="1">
    <location>
        <begin position="1"/>
        <end position="87"/>
    </location>
</feature>
<dbReference type="EMBL" id="JANPWB010000011">
    <property type="protein sequence ID" value="KAJ1123597.1"/>
    <property type="molecule type" value="Genomic_DNA"/>
</dbReference>
<name>A0AAV7P5S0_PLEWA</name>
<proteinExistence type="predicted"/>
<accession>A0AAV7P5S0</accession>
<feature type="compositionally biased region" description="Basic and acidic residues" evidence="1">
    <location>
        <begin position="14"/>
        <end position="38"/>
    </location>
</feature>
<comment type="caution">
    <text evidence="2">The sequence shown here is derived from an EMBL/GenBank/DDBJ whole genome shotgun (WGS) entry which is preliminary data.</text>
</comment>
<evidence type="ECO:0000313" key="2">
    <source>
        <dbReference type="EMBL" id="KAJ1123597.1"/>
    </source>
</evidence>
<feature type="compositionally biased region" description="Acidic residues" evidence="1">
    <location>
        <begin position="43"/>
        <end position="65"/>
    </location>
</feature>
<sequence>MVELGIRKYCSTGGKKERGREEDEGRAERGGEADERRAAPGQDADDQSREEEEDEEQEEWFEAEAWDSAREAKAPTTVLENRDTRGE</sequence>
<evidence type="ECO:0000313" key="3">
    <source>
        <dbReference type="Proteomes" id="UP001066276"/>
    </source>
</evidence>
<evidence type="ECO:0000256" key="1">
    <source>
        <dbReference type="SAM" id="MobiDB-lite"/>
    </source>
</evidence>
<dbReference type="AlphaFoldDB" id="A0AAV7P5S0"/>
<dbReference type="Proteomes" id="UP001066276">
    <property type="component" value="Chromosome 7"/>
</dbReference>
<protein>
    <submittedName>
        <fullName evidence="2">Uncharacterized protein</fullName>
    </submittedName>
</protein>
<gene>
    <name evidence="2" type="ORF">NDU88_002065</name>
</gene>